<accession>A0A9W4HCI9</accession>
<evidence type="ECO:0000313" key="7">
    <source>
        <dbReference type="EMBL" id="CAG7969567.1"/>
    </source>
</evidence>
<organism evidence="7 8">
    <name type="scientific">Penicillium nalgiovense</name>
    <dbReference type="NCBI Taxonomy" id="60175"/>
    <lineage>
        <taxon>Eukaryota</taxon>
        <taxon>Fungi</taxon>
        <taxon>Dikarya</taxon>
        <taxon>Ascomycota</taxon>
        <taxon>Pezizomycotina</taxon>
        <taxon>Eurotiomycetes</taxon>
        <taxon>Eurotiomycetidae</taxon>
        <taxon>Eurotiales</taxon>
        <taxon>Aspergillaceae</taxon>
        <taxon>Penicillium</taxon>
    </lineage>
</organism>
<dbReference type="Gene3D" id="4.10.240.10">
    <property type="entry name" value="Zn(2)-C6 fungal-type DNA-binding domain"/>
    <property type="match status" value="1"/>
</dbReference>
<dbReference type="FunFam" id="3.30.70.360:FF:000004">
    <property type="entry name" value="Peptidase M20 domain-containing protein 2"/>
    <property type="match status" value="1"/>
</dbReference>
<keyword evidence="5" id="KW-0539">Nucleus</keyword>
<dbReference type="CDD" id="cd00067">
    <property type="entry name" value="GAL4"/>
    <property type="match status" value="1"/>
</dbReference>
<dbReference type="InterPro" id="IPR052030">
    <property type="entry name" value="Peptidase_M20/M20A_hydrolases"/>
</dbReference>
<evidence type="ECO:0000256" key="3">
    <source>
        <dbReference type="ARBA" id="ARBA00023125"/>
    </source>
</evidence>
<dbReference type="SMART" id="SM00066">
    <property type="entry name" value="GAL4"/>
    <property type="match status" value="1"/>
</dbReference>
<dbReference type="GO" id="GO:0000981">
    <property type="term" value="F:DNA-binding transcription factor activity, RNA polymerase II-specific"/>
    <property type="evidence" value="ECO:0007669"/>
    <property type="project" value="InterPro"/>
</dbReference>
<dbReference type="EMBL" id="CAJVNV010000026">
    <property type="protein sequence ID" value="CAG7969567.1"/>
    <property type="molecule type" value="Genomic_DNA"/>
</dbReference>
<dbReference type="PANTHER" id="PTHR30575">
    <property type="entry name" value="PEPTIDASE M20"/>
    <property type="match status" value="1"/>
</dbReference>
<dbReference type="PANTHER" id="PTHR30575:SF8">
    <property type="entry name" value="PEPTIDASE M20 DOMAIN-CONTAINING PROTEIN 2"/>
    <property type="match status" value="1"/>
</dbReference>
<dbReference type="InterPro" id="IPR036264">
    <property type="entry name" value="Bact_exopeptidase_dim_dom"/>
</dbReference>
<evidence type="ECO:0000256" key="1">
    <source>
        <dbReference type="ARBA" id="ARBA00006247"/>
    </source>
</evidence>
<evidence type="ECO:0000256" key="4">
    <source>
        <dbReference type="ARBA" id="ARBA00023163"/>
    </source>
</evidence>
<dbReference type="PROSITE" id="PS00463">
    <property type="entry name" value="ZN2_CY6_FUNGAL_1"/>
    <property type="match status" value="1"/>
</dbReference>
<sequence length="987" mass="111386">MTLTTINIEEVRTSADAALEALQQELRELNHRIWSNPELAYEEHRAHDTICDFLEEQGFTVTRHAYGLETSFEVLSGAGGRLINFNAEYDALPGIGHACGHNLIATSSISAFLALSFALREFNIPGRAQLLGTPAEENGGGKAKLIDAGAYKNVDISLMAHPGPEKIYPDQEPSDGIAGTPMNARKNIHCEFTGRNAHAGGNPWEGINALDALVSSYNNVAVLRQQLLPDQRVHCAFLDTPKVANVIPDYTKAFWQVRSPTLKGLNALVGKLRNCIEAGALATGCQVKIEEDELYTDVRLNDTLCERYQVHMGRYSRNVLKRHDKVLTGSSDIGNVSYETPTLHTMFAIPAPTTSFPHHPTFTAAAGTDEAHAEALIVGKSLALIGWDMIVENDMYDLARRQWKDEIVDPCWFIYMQGFGRNGPRSKSGRVSFPFLHSRLTHFLIGCSTCRRRKVKCGEEKPVCARCSSLRLNCEWGVPVKRGRSTQIRHLEPAPETSEQPSWPMPKAEDLVGFQPDALFASPSPVSWAADALSFDTFNPAPIPTPIYPSLNVNVACANSLTLTSLDRQYFQYFPSSSLVFYYMKRWKWSSLCHLYEGPASSNRIIMRMILALSACDMHRNGLVVRSQDHGRYHYSQAVKEFRQLLETPRQVSLDDVETVFATVFLMIAWEWQFGHSVRHLQLHLQGVRSLLETHPQLFRIKDVNDMFCSPGVNTLASNTGTMAKVSFIPEQLLLWILYIDASYRPIGLTDSLYDYVAQSGNPALQPDHLHRCARLWGRCFWGEQYPDEEVLDDIENYRALELLHVGFCLRHRTWKVLVESAAGTAESAEALFREILATRETFSDLFITARFAGSVSARRTLNTIYMAVSTFYGQVVLHRRLLCVDTLPLGIHQQATAGIIDICQKQFLSDPKLLRRLHWPLLMAAIETNDITHQRWLRQRLWELRDFHSEFVWAHDVAEQILVQQDVSQGRYVNLADFLLKRFHAQ</sequence>
<dbReference type="InterPro" id="IPR002933">
    <property type="entry name" value="Peptidase_M20"/>
</dbReference>
<dbReference type="PROSITE" id="PS50048">
    <property type="entry name" value="ZN2_CY6_FUNGAL_2"/>
    <property type="match status" value="1"/>
</dbReference>
<evidence type="ECO:0000256" key="5">
    <source>
        <dbReference type="ARBA" id="ARBA00023242"/>
    </source>
</evidence>
<dbReference type="InterPro" id="IPR021858">
    <property type="entry name" value="Fun_TF"/>
</dbReference>
<dbReference type="OrthoDB" id="448573at2759"/>
<dbReference type="InterPro" id="IPR017439">
    <property type="entry name" value="Amidohydrolase"/>
</dbReference>
<dbReference type="GO" id="GO:0008270">
    <property type="term" value="F:zinc ion binding"/>
    <property type="evidence" value="ECO:0007669"/>
    <property type="project" value="InterPro"/>
</dbReference>
<dbReference type="GO" id="GO:0016805">
    <property type="term" value="F:dipeptidase activity"/>
    <property type="evidence" value="ECO:0007669"/>
    <property type="project" value="TreeGrafter"/>
</dbReference>
<keyword evidence="2" id="KW-0805">Transcription regulation</keyword>
<keyword evidence="3" id="KW-0238">DNA-binding</keyword>
<feature type="domain" description="Zn(2)-C6 fungal-type" evidence="6">
    <location>
        <begin position="446"/>
        <end position="476"/>
    </location>
</feature>
<dbReference type="AlphaFoldDB" id="A0A9W4HCI9"/>
<reference evidence="7" key="1">
    <citation type="submission" date="2021-07" db="EMBL/GenBank/DDBJ databases">
        <authorList>
            <person name="Branca A.L. A."/>
        </authorList>
    </citation>
    <scope>NUCLEOTIDE SEQUENCE</scope>
</reference>
<dbReference type="SUPFAM" id="SSF57701">
    <property type="entry name" value="Zn2/Cys6 DNA-binding domain"/>
    <property type="match status" value="1"/>
</dbReference>
<dbReference type="SUPFAM" id="SSF55031">
    <property type="entry name" value="Bacterial exopeptidase dimerisation domain"/>
    <property type="match status" value="1"/>
</dbReference>
<evidence type="ECO:0000259" key="6">
    <source>
        <dbReference type="PROSITE" id="PS50048"/>
    </source>
</evidence>
<gene>
    <name evidence="7" type="ORF">PNAL_LOCUS1009</name>
</gene>
<dbReference type="Pfam" id="PF01546">
    <property type="entry name" value="Peptidase_M20"/>
    <property type="match status" value="1"/>
</dbReference>
<dbReference type="SUPFAM" id="SSF53187">
    <property type="entry name" value="Zn-dependent exopeptidases"/>
    <property type="match status" value="1"/>
</dbReference>
<dbReference type="InterPro" id="IPR036864">
    <property type="entry name" value="Zn2-C6_fun-type_DNA-bd_sf"/>
</dbReference>
<comment type="caution">
    <text evidence="7">The sequence shown here is derived from an EMBL/GenBank/DDBJ whole genome shotgun (WGS) entry which is preliminary data.</text>
</comment>
<keyword evidence="4" id="KW-0804">Transcription</keyword>
<comment type="similarity">
    <text evidence="1">Belongs to the peptidase M20A family.</text>
</comment>
<dbReference type="Gene3D" id="3.30.70.360">
    <property type="match status" value="1"/>
</dbReference>
<dbReference type="NCBIfam" id="TIGR01891">
    <property type="entry name" value="amidohydrolases"/>
    <property type="match status" value="1"/>
</dbReference>
<dbReference type="Gene3D" id="3.40.630.10">
    <property type="entry name" value="Zn peptidases"/>
    <property type="match status" value="1"/>
</dbReference>
<dbReference type="GO" id="GO:0003677">
    <property type="term" value="F:DNA binding"/>
    <property type="evidence" value="ECO:0007669"/>
    <property type="project" value="UniProtKB-KW"/>
</dbReference>
<dbReference type="InterPro" id="IPR001138">
    <property type="entry name" value="Zn2Cys6_DnaBD"/>
</dbReference>
<dbReference type="Pfam" id="PF00172">
    <property type="entry name" value="Zn_clus"/>
    <property type="match status" value="1"/>
</dbReference>
<name>A0A9W4HCI9_PENNA</name>
<dbReference type="Pfam" id="PF11951">
    <property type="entry name" value="Fungal_trans_2"/>
    <property type="match status" value="1"/>
</dbReference>
<dbReference type="Proteomes" id="UP001153461">
    <property type="component" value="Unassembled WGS sequence"/>
</dbReference>
<protein>
    <recommendedName>
        <fullName evidence="6">Zn(2)-C6 fungal-type domain-containing protein</fullName>
    </recommendedName>
</protein>
<proteinExistence type="inferred from homology"/>
<evidence type="ECO:0000256" key="2">
    <source>
        <dbReference type="ARBA" id="ARBA00023015"/>
    </source>
</evidence>
<evidence type="ECO:0000313" key="8">
    <source>
        <dbReference type="Proteomes" id="UP001153461"/>
    </source>
</evidence>
<dbReference type="CDD" id="cd05672">
    <property type="entry name" value="M20_ACY1L2-like"/>
    <property type="match status" value="1"/>
</dbReference>